<dbReference type="EMBL" id="JAUYZG010000022">
    <property type="protein sequence ID" value="KAK2872510.1"/>
    <property type="molecule type" value="Genomic_DNA"/>
</dbReference>
<comment type="catalytic activity">
    <reaction evidence="12">
        <text>N(pros)-phospho-L-histidyl-[protein] + H2O = L-histidyl-[protein] + phosphate</text>
        <dbReference type="Rhea" id="RHEA:47964"/>
        <dbReference type="Rhea" id="RHEA-COMP:9745"/>
        <dbReference type="Rhea" id="RHEA-COMP:9746"/>
        <dbReference type="ChEBI" id="CHEBI:15377"/>
        <dbReference type="ChEBI" id="CHEBI:29979"/>
        <dbReference type="ChEBI" id="CHEBI:43474"/>
        <dbReference type="ChEBI" id="CHEBI:64837"/>
        <dbReference type="EC" id="3.9.1.3"/>
    </reaction>
</comment>
<comment type="function">
    <text evidence="1">Exhibits phosphohistidine phosphatase activity.</text>
</comment>
<dbReference type="InterPro" id="IPR038596">
    <property type="entry name" value="Janus_sf"/>
</dbReference>
<evidence type="ECO:0000256" key="14">
    <source>
        <dbReference type="PIRSR" id="PIRSR607702-1"/>
    </source>
</evidence>
<evidence type="ECO:0000256" key="5">
    <source>
        <dbReference type="ARBA" id="ARBA00011945"/>
    </source>
</evidence>
<dbReference type="Gene3D" id="3.50.20.20">
    <property type="entry name" value="Janus/Ocnus"/>
    <property type="match status" value="1"/>
</dbReference>
<protein>
    <recommendedName>
        <fullName evidence="6">14 kDa phosphohistidine phosphatase</fullName>
        <ecNumber evidence="5">3.9.1.3</ecNumber>
    </recommendedName>
    <alternativeName>
        <fullName evidence="11">Phosphohistidine phosphatase 1</fullName>
    </alternativeName>
    <alternativeName>
        <fullName evidence="10">Protein histidine phosphatase</fullName>
    </alternativeName>
</protein>
<comment type="caution">
    <text evidence="16">The sequence shown here is derived from an EMBL/GenBank/DDBJ whole genome shotgun (WGS) entry which is preliminary data.</text>
</comment>
<dbReference type="Pfam" id="PF05005">
    <property type="entry name" value="Ocnus"/>
    <property type="match status" value="1"/>
</dbReference>
<accession>A0AA88TLV6</accession>
<comment type="subcellular location">
    <subcellularLocation>
        <location evidence="2">Cytoplasm</location>
    </subcellularLocation>
</comment>
<evidence type="ECO:0000256" key="8">
    <source>
        <dbReference type="ARBA" id="ARBA00022801"/>
    </source>
</evidence>
<dbReference type="PANTHER" id="PTHR12258:SF10">
    <property type="entry name" value="14 KDA PHOSPHOHISTIDINE PHOSPHATASE"/>
    <property type="match status" value="1"/>
</dbReference>
<dbReference type="SUPFAM" id="SSF143724">
    <property type="entry name" value="PHP14-like"/>
    <property type="match status" value="1"/>
</dbReference>
<comment type="subunit">
    <text evidence="4">Monomer.</text>
</comment>
<evidence type="ECO:0000256" key="1">
    <source>
        <dbReference type="ARBA" id="ARBA00003087"/>
    </source>
</evidence>
<name>A0AA88TLV6_9TELE</name>
<evidence type="ECO:0000256" key="3">
    <source>
        <dbReference type="ARBA" id="ARBA00010971"/>
    </source>
</evidence>
<dbReference type="EC" id="3.9.1.3" evidence="5"/>
<dbReference type="AlphaFoldDB" id="A0AA88TLV6"/>
<keyword evidence="7" id="KW-0963">Cytoplasm</keyword>
<dbReference type="FunFam" id="3.50.20.20:FF:000001">
    <property type="entry name" value="14 kDa phosphohistidine phosphatase"/>
    <property type="match status" value="1"/>
</dbReference>
<evidence type="ECO:0000313" key="17">
    <source>
        <dbReference type="Proteomes" id="UP001187343"/>
    </source>
</evidence>
<keyword evidence="9" id="KW-0904">Protein phosphatase</keyword>
<keyword evidence="8" id="KW-0378">Hydrolase</keyword>
<sequence length="128" mass="14427">MSVERLAKIPEVDLDPNGVFKYVLIRVHSKDDDSYVDIVRGYAWAEYHADIYDRVAGELERGGELDCECLGGGRIKHDSGAKKIHVYGYSMGFGRAKHSVSTEKIKTHYPDYEVTWADEGLQVLMCQG</sequence>
<evidence type="ECO:0000256" key="2">
    <source>
        <dbReference type="ARBA" id="ARBA00004496"/>
    </source>
</evidence>
<evidence type="ECO:0000256" key="13">
    <source>
        <dbReference type="ARBA" id="ARBA00049335"/>
    </source>
</evidence>
<reference evidence="16" key="1">
    <citation type="submission" date="2023-08" db="EMBL/GenBank/DDBJ databases">
        <title>Chromosome-level Genome Assembly of mud carp (Cirrhinus molitorella).</title>
        <authorList>
            <person name="Liu H."/>
        </authorList>
    </citation>
    <scope>NUCLEOTIDE SEQUENCE</scope>
    <source>
        <strain evidence="16">Prfri</strain>
        <tissue evidence="16">Muscle</tissue>
    </source>
</reference>
<proteinExistence type="inferred from homology"/>
<evidence type="ECO:0000256" key="10">
    <source>
        <dbReference type="ARBA" id="ARBA00029952"/>
    </source>
</evidence>
<feature type="binding site" evidence="15">
    <location>
        <position position="21"/>
    </location>
    <ligand>
        <name>substrate</name>
    </ligand>
</feature>
<evidence type="ECO:0000256" key="9">
    <source>
        <dbReference type="ARBA" id="ARBA00022912"/>
    </source>
</evidence>
<dbReference type="InterPro" id="IPR007702">
    <property type="entry name" value="Janus"/>
</dbReference>
<feature type="active site" description="Proton acceptor" evidence="14">
    <location>
        <position position="48"/>
    </location>
</feature>
<evidence type="ECO:0000256" key="12">
    <source>
        <dbReference type="ARBA" id="ARBA00049028"/>
    </source>
</evidence>
<dbReference type="GO" id="GO:0101006">
    <property type="term" value="F:protein histidine phosphatase activity"/>
    <property type="evidence" value="ECO:0007669"/>
    <property type="project" value="UniProtKB-EC"/>
</dbReference>
<evidence type="ECO:0000313" key="16">
    <source>
        <dbReference type="EMBL" id="KAK2872510.1"/>
    </source>
</evidence>
<gene>
    <name evidence="16" type="ORF">Q8A67_022407</name>
</gene>
<dbReference type="GO" id="GO:0005829">
    <property type="term" value="C:cytosol"/>
    <property type="evidence" value="ECO:0007669"/>
    <property type="project" value="TreeGrafter"/>
</dbReference>
<organism evidence="16 17">
    <name type="scientific">Cirrhinus molitorella</name>
    <name type="common">mud carp</name>
    <dbReference type="NCBI Taxonomy" id="172907"/>
    <lineage>
        <taxon>Eukaryota</taxon>
        <taxon>Metazoa</taxon>
        <taxon>Chordata</taxon>
        <taxon>Craniata</taxon>
        <taxon>Vertebrata</taxon>
        <taxon>Euteleostomi</taxon>
        <taxon>Actinopterygii</taxon>
        <taxon>Neopterygii</taxon>
        <taxon>Teleostei</taxon>
        <taxon>Ostariophysi</taxon>
        <taxon>Cypriniformes</taxon>
        <taxon>Cyprinidae</taxon>
        <taxon>Labeoninae</taxon>
        <taxon>Labeonini</taxon>
        <taxon>Cirrhinus</taxon>
    </lineage>
</organism>
<evidence type="ECO:0000256" key="15">
    <source>
        <dbReference type="PIRSR" id="PIRSR607702-2"/>
    </source>
</evidence>
<comment type="catalytic activity">
    <reaction evidence="13">
        <text>N(tele)-phospho-L-histidyl-[protein] + H2O = L-histidyl-[protein] + phosphate</text>
        <dbReference type="Rhea" id="RHEA:47960"/>
        <dbReference type="Rhea" id="RHEA-COMP:9745"/>
        <dbReference type="Rhea" id="RHEA-COMP:10719"/>
        <dbReference type="ChEBI" id="CHEBI:15377"/>
        <dbReference type="ChEBI" id="CHEBI:29979"/>
        <dbReference type="ChEBI" id="CHEBI:43474"/>
        <dbReference type="ChEBI" id="CHEBI:83586"/>
        <dbReference type="EC" id="3.9.1.3"/>
    </reaction>
</comment>
<evidence type="ECO:0000256" key="7">
    <source>
        <dbReference type="ARBA" id="ARBA00022490"/>
    </source>
</evidence>
<dbReference type="Proteomes" id="UP001187343">
    <property type="component" value="Unassembled WGS sequence"/>
</dbReference>
<evidence type="ECO:0000256" key="6">
    <source>
        <dbReference type="ARBA" id="ARBA00014497"/>
    </source>
</evidence>
<keyword evidence="17" id="KW-1185">Reference proteome</keyword>
<dbReference type="PANTHER" id="PTHR12258">
    <property type="entry name" value="JANUS-A/JANUS-B"/>
    <property type="match status" value="1"/>
</dbReference>
<evidence type="ECO:0000256" key="4">
    <source>
        <dbReference type="ARBA" id="ARBA00011245"/>
    </source>
</evidence>
<evidence type="ECO:0000256" key="11">
    <source>
        <dbReference type="ARBA" id="ARBA00030831"/>
    </source>
</evidence>
<comment type="similarity">
    <text evidence="3">Belongs to the janus family.</text>
</comment>